<dbReference type="Pfam" id="PF01612">
    <property type="entry name" value="DNA_pol_A_exo1"/>
    <property type="match status" value="1"/>
</dbReference>
<dbReference type="SUPFAM" id="SSF47819">
    <property type="entry name" value="HRDC-like"/>
    <property type="match status" value="1"/>
</dbReference>
<dbReference type="InterPro" id="IPR051086">
    <property type="entry name" value="RNase_D-like"/>
</dbReference>
<dbReference type="Gene3D" id="3.30.420.10">
    <property type="entry name" value="Ribonuclease H-like superfamily/Ribonuclease H"/>
    <property type="match status" value="1"/>
</dbReference>
<dbReference type="PANTHER" id="PTHR47649">
    <property type="entry name" value="RIBONUCLEASE D"/>
    <property type="match status" value="1"/>
</dbReference>
<dbReference type="InterPro" id="IPR044876">
    <property type="entry name" value="HRDC_dom_sf"/>
</dbReference>
<protein>
    <submittedName>
        <fullName evidence="3">Ribonuclease D</fullName>
    </submittedName>
</protein>
<dbReference type="InterPro" id="IPR036397">
    <property type="entry name" value="RNaseH_sf"/>
</dbReference>
<evidence type="ECO:0000313" key="3">
    <source>
        <dbReference type="EMBL" id="MER6908885.1"/>
    </source>
</evidence>
<dbReference type="InterPro" id="IPR002562">
    <property type="entry name" value="3'-5'_exonuclease_dom"/>
</dbReference>
<dbReference type="InterPro" id="IPR012337">
    <property type="entry name" value="RNaseH-like_sf"/>
</dbReference>
<dbReference type="Pfam" id="PF18305">
    <property type="entry name" value="DNA_pol_A_exoN"/>
    <property type="match status" value="1"/>
</dbReference>
<name>A0ABV1VSE2_9ACTN</name>
<gene>
    <name evidence="3" type="ORF">ABT322_35175</name>
</gene>
<sequence length="430" mass="46149">MTDAHETAADRSLRTTGGAPPDDAGSSASQAPIPLLEPREGVPPVIADAAALAEVTAAFAAGSGPVAVDAERASGYRYGQRAYLVQLRRQGAGTALIDPVACPDLSELGAAISGVEWVLHAATQDLPCLREIGMVPTRLFDTELAGRLAGFPRVGLGAMVENVLGFVLEKGHSAVDWSTRPLPDPWLRYAALDVELLVDLRDSLEKELDRQGKLEWARQEFDAIASAPPPEPRKEPWRRTSGMHKVRRRRQLAVVRELWETRDRIAQRRDVSPGKVLGDAAIVEAALALPANAHALGALGGFGRVNRRQLEQWQAAVDRAKSLTESQLPQPGQPMTGPPPPRAWADKDPAAAARLAAARAGVTALAEQLNMPQENLITPDTVRRVCWEPPKPADRETVAAALAGHGARPWQVEQVTPVLVTALNQEAEPA</sequence>
<feature type="region of interest" description="Disordered" evidence="1">
    <location>
        <begin position="1"/>
        <end position="39"/>
    </location>
</feature>
<dbReference type="SMART" id="SM00474">
    <property type="entry name" value="35EXOc"/>
    <property type="match status" value="1"/>
</dbReference>
<dbReference type="EMBL" id="JBEPCV010000053">
    <property type="protein sequence ID" value="MER6908885.1"/>
    <property type="molecule type" value="Genomic_DNA"/>
</dbReference>
<evidence type="ECO:0000256" key="1">
    <source>
        <dbReference type="SAM" id="MobiDB-lite"/>
    </source>
</evidence>
<feature type="compositionally biased region" description="Basic and acidic residues" evidence="1">
    <location>
        <begin position="1"/>
        <end position="13"/>
    </location>
</feature>
<accession>A0ABV1VSE2</accession>
<feature type="domain" description="HRDC" evidence="2">
    <location>
        <begin position="248"/>
        <end position="327"/>
    </location>
</feature>
<evidence type="ECO:0000313" key="4">
    <source>
        <dbReference type="Proteomes" id="UP001490330"/>
    </source>
</evidence>
<dbReference type="RefSeq" id="WP_350715807.1">
    <property type="nucleotide sequence ID" value="NZ_JBEPCO010000003.1"/>
</dbReference>
<dbReference type="SMART" id="SM00341">
    <property type="entry name" value="HRDC"/>
    <property type="match status" value="1"/>
</dbReference>
<dbReference type="InterPro" id="IPR041605">
    <property type="entry name" value="Exo_C"/>
</dbReference>
<dbReference type="Pfam" id="PF00570">
    <property type="entry name" value="HRDC"/>
    <property type="match status" value="1"/>
</dbReference>
<dbReference type="InterPro" id="IPR002121">
    <property type="entry name" value="HRDC_dom"/>
</dbReference>
<comment type="caution">
    <text evidence="3">The sequence shown here is derived from an EMBL/GenBank/DDBJ whole genome shotgun (WGS) entry which is preliminary data.</text>
</comment>
<keyword evidence="4" id="KW-1185">Reference proteome</keyword>
<dbReference type="PROSITE" id="PS50967">
    <property type="entry name" value="HRDC"/>
    <property type="match status" value="1"/>
</dbReference>
<reference evidence="3 4" key="1">
    <citation type="submission" date="2024-06" db="EMBL/GenBank/DDBJ databases">
        <title>The Natural Products Discovery Center: Release of the First 8490 Sequenced Strains for Exploring Actinobacteria Biosynthetic Diversity.</title>
        <authorList>
            <person name="Kalkreuter E."/>
            <person name="Kautsar S.A."/>
            <person name="Yang D."/>
            <person name="Bader C.D."/>
            <person name="Teijaro C.N."/>
            <person name="Fluegel L."/>
            <person name="Davis C.M."/>
            <person name="Simpson J.R."/>
            <person name="Lauterbach L."/>
            <person name="Steele A.D."/>
            <person name="Gui C."/>
            <person name="Meng S."/>
            <person name="Li G."/>
            <person name="Viehrig K."/>
            <person name="Ye F."/>
            <person name="Su P."/>
            <person name="Kiefer A.F."/>
            <person name="Nichols A."/>
            <person name="Cepeda A.J."/>
            <person name="Yan W."/>
            <person name="Fan B."/>
            <person name="Jiang Y."/>
            <person name="Adhikari A."/>
            <person name="Zheng C.-J."/>
            <person name="Schuster L."/>
            <person name="Cowan T.M."/>
            <person name="Smanski M.J."/>
            <person name="Chevrette M.G."/>
            <person name="De Carvalho L.P.S."/>
            <person name="Shen B."/>
        </authorList>
    </citation>
    <scope>NUCLEOTIDE SEQUENCE [LARGE SCALE GENOMIC DNA]</scope>
    <source>
        <strain evidence="3 4">NPDC000632</strain>
    </source>
</reference>
<organism evidence="3 4">
    <name type="scientific">Streptomyces flaveolus</name>
    <dbReference type="NCBI Taxonomy" id="67297"/>
    <lineage>
        <taxon>Bacteria</taxon>
        <taxon>Bacillati</taxon>
        <taxon>Actinomycetota</taxon>
        <taxon>Actinomycetes</taxon>
        <taxon>Kitasatosporales</taxon>
        <taxon>Streptomycetaceae</taxon>
        <taxon>Streptomyces</taxon>
    </lineage>
</organism>
<dbReference type="SUPFAM" id="SSF53098">
    <property type="entry name" value="Ribonuclease H-like"/>
    <property type="match status" value="1"/>
</dbReference>
<dbReference type="InterPro" id="IPR010997">
    <property type="entry name" value="HRDC-like_sf"/>
</dbReference>
<dbReference type="Gene3D" id="1.10.150.80">
    <property type="entry name" value="HRDC domain"/>
    <property type="match status" value="2"/>
</dbReference>
<dbReference type="PANTHER" id="PTHR47649:SF1">
    <property type="entry name" value="RIBONUCLEASE D"/>
    <property type="match status" value="1"/>
</dbReference>
<proteinExistence type="predicted"/>
<evidence type="ECO:0000259" key="2">
    <source>
        <dbReference type="PROSITE" id="PS50967"/>
    </source>
</evidence>
<dbReference type="CDD" id="cd06142">
    <property type="entry name" value="RNaseD_exo"/>
    <property type="match status" value="1"/>
</dbReference>
<dbReference type="Proteomes" id="UP001490330">
    <property type="component" value="Unassembled WGS sequence"/>
</dbReference>